<feature type="compositionally biased region" description="Gly residues" evidence="1">
    <location>
        <begin position="554"/>
        <end position="565"/>
    </location>
</feature>
<reference evidence="2 3" key="1">
    <citation type="journal article" date="2023" name="IScience">
        <title>Expanded male sex-determining region conserved during the evolution of homothallism in the green alga Volvox.</title>
        <authorList>
            <person name="Yamamoto K."/>
            <person name="Matsuzaki R."/>
            <person name="Mahakham W."/>
            <person name="Heman W."/>
            <person name="Sekimoto H."/>
            <person name="Kawachi M."/>
            <person name="Minakuchi Y."/>
            <person name="Toyoda A."/>
            <person name="Nozaki H."/>
        </authorList>
    </citation>
    <scope>NUCLEOTIDE SEQUENCE [LARGE SCALE GENOMIC DNA]</scope>
    <source>
        <strain evidence="2 3">NIES-4468</strain>
    </source>
</reference>
<feature type="region of interest" description="Disordered" evidence="1">
    <location>
        <begin position="731"/>
        <end position="750"/>
    </location>
</feature>
<dbReference type="PANTHER" id="PTHR15002">
    <property type="entry name" value="RIBOSOMAL BIOGENESIS PROTEIN LAS1L"/>
    <property type="match status" value="1"/>
</dbReference>
<dbReference type="Proteomes" id="UP001165090">
    <property type="component" value="Unassembled WGS sequence"/>
</dbReference>
<keyword evidence="3" id="KW-1185">Reference proteome</keyword>
<dbReference type="InterPro" id="IPR007174">
    <property type="entry name" value="Las1"/>
</dbReference>
<feature type="region of interest" description="Disordered" evidence="1">
    <location>
        <begin position="551"/>
        <end position="673"/>
    </location>
</feature>
<feature type="compositionally biased region" description="Low complexity" evidence="1">
    <location>
        <begin position="660"/>
        <end position="673"/>
    </location>
</feature>
<dbReference type="EMBL" id="BSDZ01000008">
    <property type="protein sequence ID" value="GLI60727.1"/>
    <property type="molecule type" value="Genomic_DNA"/>
</dbReference>
<evidence type="ECO:0000313" key="3">
    <source>
        <dbReference type="Proteomes" id="UP001165090"/>
    </source>
</evidence>
<feature type="compositionally biased region" description="Low complexity" evidence="1">
    <location>
        <begin position="432"/>
        <end position="443"/>
    </location>
</feature>
<organism evidence="2 3">
    <name type="scientific">Volvox africanus</name>
    <dbReference type="NCBI Taxonomy" id="51714"/>
    <lineage>
        <taxon>Eukaryota</taxon>
        <taxon>Viridiplantae</taxon>
        <taxon>Chlorophyta</taxon>
        <taxon>core chlorophytes</taxon>
        <taxon>Chlorophyceae</taxon>
        <taxon>CS clade</taxon>
        <taxon>Chlamydomonadales</taxon>
        <taxon>Volvocaceae</taxon>
        <taxon>Volvox</taxon>
    </lineage>
</organism>
<feature type="compositionally biased region" description="Gly residues" evidence="1">
    <location>
        <begin position="412"/>
        <end position="428"/>
    </location>
</feature>
<feature type="region of interest" description="Disordered" evidence="1">
    <location>
        <begin position="774"/>
        <end position="818"/>
    </location>
</feature>
<accession>A0ABQ5RUM3</accession>
<feature type="region of interest" description="Disordered" evidence="1">
    <location>
        <begin position="392"/>
        <end position="456"/>
    </location>
</feature>
<dbReference type="Pfam" id="PF04031">
    <property type="entry name" value="Las1"/>
    <property type="match status" value="1"/>
</dbReference>
<feature type="compositionally biased region" description="Basic residues" evidence="1">
    <location>
        <begin position="645"/>
        <end position="659"/>
    </location>
</feature>
<feature type="compositionally biased region" description="Low complexity" evidence="1">
    <location>
        <begin position="627"/>
        <end position="637"/>
    </location>
</feature>
<evidence type="ECO:0000256" key="1">
    <source>
        <dbReference type="SAM" id="MobiDB-lite"/>
    </source>
</evidence>
<name>A0ABQ5RUM3_9CHLO</name>
<feature type="compositionally biased region" description="Acidic residues" evidence="1">
    <location>
        <begin position="798"/>
        <end position="816"/>
    </location>
</feature>
<proteinExistence type="predicted"/>
<gene>
    <name evidence="2" type="ORF">VaNZ11_002953</name>
</gene>
<protein>
    <submittedName>
        <fullName evidence="2">Uncharacterized protein</fullName>
    </submittedName>
</protein>
<evidence type="ECO:0000313" key="2">
    <source>
        <dbReference type="EMBL" id="GLI60727.1"/>
    </source>
</evidence>
<feature type="compositionally biased region" description="Basic and acidic residues" evidence="1">
    <location>
        <begin position="785"/>
        <end position="797"/>
    </location>
</feature>
<comment type="caution">
    <text evidence="2">The sequence shown here is derived from an EMBL/GenBank/DDBJ whole genome shotgun (WGS) entry which is preliminary data.</text>
</comment>
<dbReference type="PANTHER" id="PTHR15002:SF0">
    <property type="entry name" value="RIBOSOMAL BIOGENESIS PROTEIN LAS1L"/>
    <property type="match status" value="1"/>
</dbReference>
<sequence length="849" mass="88501">MSGRQVPWASWGEWQALRADLWSTDLQRQEAALQQVCAWRLRGKLPLGVDVTAHLMDVQRADADWQRSVACAVESSVAVATASSQLSRYTSADAAVAAGELPLRLRYSMPLIRLVNGISDSQQRGKVASSVAVLSDAAGLPLALVDVRHEATHNELPSLPLLRAAASSALSWLQDNYWGGQRRVLGAAGERIGSLLSILANSWQAATVAGFSCGAMAAALTLEEEEEEDVDGEIKGSYSGSEGQRVRRQTMSEIRSLVPTSFTQELLQPILDCPVLVPPEPVPAVPGASQQQLSTQQQREVVDLRAWSSAMKHLLRWYPRLRLLLLKAALQRLVAAAAPAAAAACTRAAAAAAAPLPTNTSETREPSGVDQRARAYGLWVLRLLPGGATPQHTLLASQGGKLGSPARKHGRTSGGHGAHASGAGGGGKFFKKATAAGPTATRPSLPEADDSGDRGDTIYLDGPLTLKQLQQLLEIAKAAADLPPQKSGIPVGCPEGCREGAAAIASAPSTSTAAAAANAASATSGGGGGPVQSLCTLREVITGLQRALKQAGSAAGGGGGGGGGMGKKRQKLSALSKADVASAGEADGVGKSEGAGSGQRHEEGGGAGKGDCTDADGEGNPIRRESQPQQMRQQVPQTGSEHQKPRQQKYHQQKQKRHPGLQQQPGLPRPSQRWQRCTEWSKCAIGCLPCPLNPNGRLPPLVLPPAPAASNSRVPLKPEDIVAFNSARAADPGGFDGTTSDQRAATGAATGDRCDVRAVNPTLCDNVDIEYYEEPEETDSLQGLQERDADRDGVSDRDDMDDSDGGVDPEAVDEEGAPVPVFSSLFGALLRQQQGASGNSGAAAVGFLL</sequence>